<proteinExistence type="predicted"/>
<feature type="compositionally biased region" description="Basic and acidic residues" evidence="1">
    <location>
        <begin position="7"/>
        <end position="18"/>
    </location>
</feature>
<reference evidence="2 4" key="1">
    <citation type="journal article" date="2008" name="Science">
        <title>The Physcomitrella genome reveals evolutionary insights into the conquest of land by plants.</title>
        <authorList>
            <person name="Rensing S."/>
            <person name="Lang D."/>
            <person name="Zimmer A."/>
            <person name="Terry A."/>
            <person name="Salamov A."/>
            <person name="Shapiro H."/>
            <person name="Nishiyama T."/>
            <person name="Perroud P.-F."/>
            <person name="Lindquist E."/>
            <person name="Kamisugi Y."/>
            <person name="Tanahashi T."/>
            <person name="Sakakibara K."/>
            <person name="Fujita T."/>
            <person name="Oishi K."/>
            <person name="Shin-I T."/>
            <person name="Kuroki Y."/>
            <person name="Toyoda A."/>
            <person name="Suzuki Y."/>
            <person name="Hashimoto A."/>
            <person name="Yamaguchi K."/>
            <person name="Sugano A."/>
            <person name="Kohara Y."/>
            <person name="Fujiyama A."/>
            <person name="Anterola A."/>
            <person name="Aoki S."/>
            <person name="Ashton N."/>
            <person name="Barbazuk W.B."/>
            <person name="Barker E."/>
            <person name="Bennetzen J."/>
            <person name="Bezanilla M."/>
            <person name="Blankenship R."/>
            <person name="Cho S.H."/>
            <person name="Dutcher S."/>
            <person name="Estelle M."/>
            <person name="Fawcett J.A."/>
            <person name="Gundlach H."/>
            <person name="Hanada K."/>
            <person name="Heyl A."/>
            <person name="Hicks K.A."/>
            <person name="Hugh J."/>
            <person name="Lohr M."/>
            <person name="Mayer K."/>
            <person name="Melkozernov A."/>
            <person name="Murata T."/>
            <person name="Nelson D."/>
            <person name="Pils B."/>
            <person name="Prigge M."/>
            <person name="Reiss B."/>
            <person name="Renner T."/>
            <person name="Rombauts S."/>
            <person name="Rushton P."/>
            <person name="Sanderfoot A."/>
            <person name="Schween G."/>
            <person name="Shiu S.-H."/>
            <person name="Stueber K."/>
            <person name="Theodoulou F.L."/>
            <person name="Tu H."/>
            <person name="Van de Peer Y."/>
            <person name="Verrier P.J."/>
            <person name="Waters E."/>
            <person name="Wood A."/>
            <person name="Yang L."/>
            <person name="Cove D."/>
            <person name="Cuming A."/>
            <person name="Hasebe M."/>
            <person name="Lucas S."/>
            <person name="Mishler D.B."/>
            <person name="Reski R."/>
            <person name="Grigoriev I."/>
            <person name="Quatrano R.S."/>
            <person name="Boore J.L."/>
        </authorList>
    </citation>
    <scope>NUCLEOTIDE SEQUENCE [LARGE SCALE GENOMIC DNA]</scope>
    <source>
        <strain evidence="3 4">cv. Gransden 2004</strain>
    </source>
</reference>
<evidence type="ECO:0000313" key="3">
    <source>
        <dbReference type="EnsemblPlants" id="PAC:32937908.CDS.1"/>
    </source>
</evidence>
<reference evidence="2 4" key="2">
    <citation type="journal article" date="2018" name="Plant J.">
        <title>The Physcomitrella patens chromosome-scale assembly reveals moss genome structure and evolution.</title>
        <authorList>
            <person name="Lang D."/>
            <person name="Ullrich K.K."/>
            <person name="Murat F."/>
            <person name="Fuchs J."/>
            <person name="Jenkins J."/>
            <person name="Haas F.B."/>
            <person name="Piednoel M."/>
            <person name="Gundlach H."/>
            <person name="Van Bel M."/>
            <person name="Meyberg R."/>
            <person name="Vives C."/>
            <person name="Morata J."/>
            <person name="Symeonidi A."/>
            <person name="Hiss M."/>
            <person name="Muchero W."/>
            <person name="Kamisugi Y."/>
            <person name="Saleh O."/>
            <person name="Blanc G."/>
            <person name="Decker E.L."/>
            <person name="van Gessel N."/>
            <person name="Grimwood J."/>
            <person name="Hayes R.D."/>
            <person name="Graham S.W."/>
            <person name="Gunter L.E."/>
            <person name="McDaniel S.F."/>
            <person name="Hoernstein S.N.W."/>
            <person name="Larsson A."/>
            <person name="Li F.W."/>
            <person name="Perroud P.F."/>
            <person name="Phillips J."/>
            <person name="Ranjan P."/>
            <person name="Rokshar D.S."/>
            <person name="Rothfels C.J."/>
            <person name="Schneider L."/>
            <person name="Shu S."/>
            <person name="Stevenson D.W."/>
            <person name="Thummler F."/>
            <person name="Tillich M."/>
            <person name="Villarreal Aguilar J.C."/>
            <person name="Widiez T."/>
            <person name="Wong G.K."/>
            <person name="Wymore A."/>
            <person name="Zhang Y."/>
            <person name="Zimmer A.D."/>
            <person name="Quatrano R.S."/>
            <person name="Mayer K.F.X."/>
            <person name="Goodstein D."/>
            <person name="Casacuberta J.M."/>
            <person name="Vandepoele K."/>
            <person name="Reski R."/>
            <person name="Cuming A.C."/>
            <person name="Tuskan G.A."/>
            <person name="Maumus F."/>
            <person name="Salse J."/>
            <person name="Schmutz J."/>
            <person name="Rensing S.A."/>
        </authorList>
    </citation>
    <scope>NUCLEOTIDE SEQUENCE [LARGE SCALE GENOMIC DNA]</scope>
    <source>
        <strain evidence="3 4">cv. Gransden 2004</strain>
    </source>
</reference>
<name>A0A2K1IXS0_PHYPA</name>
<dbReference type="Proteomes" id="UP000006727">
    <property type="component" value="Chromosome 19"/>
</dbReference>
<protein>
    <submittedName>
        <fullName evidence="2 3">Uncharacterized protein</fullName>
    </submittedName>
</protein>
<accession>A0A2K1IXS0</accession>
<sequence length="74" mass="8290">MRGHQSRVGEEGVAKHSCTDSPCTMSETPCEREFTTVAVSAMYVGLVWEDCRMVKTVRFSIRCHVALLMSTVLH</sequence>
<evidence type="ECO:0000313" key="4">
    <source>
        <dbReference type="Proteomes" id="UP000006727"/>
    </source>
</evidence>
<gene>
    <name evidence="2" type="ORF">PHYPA_023890</name>
</gene>
<dbReference type="EMBL" id="ABEU02000019">
    <property type="protein sequence ID" value="PNR34074.1"/>
    <property type="molecule type" value="Genomic_DNA"/>
</dbReference>
<organism evidence="2">
    <name type="scientific">Physcomitrium patens</name>
    <name type="common">Spreading-leaved earth moss</name>
    <name type="synonym">Physcomitrella patens</name>
    <dbReference type="NCBI Taxonomy" id="3218"/>
    <lineage>
        <taxon>Eukaryota</taxon>
        <taxon>Viridiplantae</taxon>
        <taxon>Streptophyta</taxon>
        <taxon>Embryophyta</taxon>
        <taxon>Bryophyta</taxon>
        <taxon>Bryophytina</taxon>
        <taxon>Bryopsida</taxon>
        <taxon>Funariidae</taxon>
        <taxon>Funariales</taxon>
        <taxon>Funariaceae</taxon>
        <taxon>Physcomitrium</taxon>
    </lineage>
</organism>
<keyword evidence="4" id="KW-1185">Reference proteome</keyword>
<dbReference type="InParanoid" id="A0A2K1IXS0"/>
<dbReference type="EnsemblPlants" id="Pp3c19_8695V3.1">
    <property type="protein sequence ID" value="PAC:32937908.CDS.1"/>
    <property type="gene ID" value="Pp3c19_8695"/>
</dbReference>
<evidence type="ECO:0000256" key="1">
    <source>
        <dbReference type="SAM" id="MobiDB-lite"/>
    </source>
</evidence>
<dbReference type="AlphaFoldDB" id="A0A2K1IXS0"/>
<feature type="region of interest" description="Disordered" evidence="1">
    <location>
        <begin position="1"/>
        <end position="27"/>
    </location>
</feature>
<reference evidence="3" key="3">
    <citation type="submission" date="2020-12" db="UniProtKB">
        <authorList>
            <consortium name="EnsemblPlants"/>
        </authorList>
    </citation>
    <scope>IDENTIFICATION</scope>
</reference>
<dbReference type="Gramene" id="Pp3c19_8695V3.1">
    <property type="protein sequence ID" value="PAC:32937908.CDS.1"/>
    <property type="gene ID" value="Pp3c19_8695"/>
</dbReference>
<evidence type="ECO:0000313" key="2">
    <source>
        <dbReference type="EMBL" id="PNR34074.1"/>
    </source>
</evidence>